<dbReference type="Proteomes" id="UP000236546">
    <property type="component" value="Unassembled WGS sequence"/>
</dbReference>
<evidence type="ECO:0000256" key="1">
    <source>
        <dbReference type="SAM" id="MobiDB-lite"/>
    </source>
</evidence>
<evidence type="ECO:0000313" key="3">
    <source>
        <dbReference type="EMBL" id="PNP39309.1"/>
    </source>
</evidence>
<feature type="compositionally biased region" description="Basic and acidic residues" evidence="1">
    <location>
        <begin position="20"/>
        <end position="31"/>
    </location>
</feature>
<proteinExistence type="predicted"/>
<dbReference type="InterPro" id="IPR041899">
    <property type="entry name" value="MAGE_WH2"/>
</dbReference>
<evidence type="ECO:0000313" key="4">
    <source>
        <dbReference type="Proteomes" id="UP000236546"/>
    </source>
</evidence>
<dbReference type="Gene3D" id="1.10.10.1210">
    <property type="entry name" value="MAGE homology domain, winged helix WH2 motif"/>
    <property type="match status" value="1"/>
</dbReference>
<evidence type="ECO:0000259" key="2">
    <source>
        <dbReference type="PROSITE" id="PS50838"/>
    </source>
</evidence>
<dbReference type="PANTHER" id="PTHR11736:SF14">
    <property type="entry name" value="NSE3 HOMOLOG, SMC5-SMC6 COMPLEX COMPONENT"/>
    <property type="match status" value="1"/>
</dbReference>
<gene>
    <name evidence="3" type="ORF">TGAMA5MH_08727</name>
</gene>
<dbReference type="AlphaFoldDB" id="A0A2K0T1B2"/>
<dbReference type="InterPro" id="IPR037445">
    <property type="entry name" value="MAGE"/>
</dbReference>
<sequence length="309" mass="35063">MPPSQRRRRPVEDDGESDEDARPRQRPHIEASETEQEEEPSDEDAEMNGATSRVDEQLAKKLIRYAIACEYSRTPIRRDGIKERVLGKQSRSFRRIFELAQTQLRAVWGMELRELPVREKMTLHEKRQAMKSNTQSRSGSGAYVLSSALPEEYRSASILRPSKTPNAEQEATYMGFYTLLVSLIWLNGGEISEQKLQRSLMRLNADRMLASERTEVVLKRLERQGYVIKKVDRPPVGYEGDQTITWHVGPRAKEEIGLDGVMGLVREVYGHPEDAAFDKKLRSSLGLKSRQLGDGEGEDGNDVSMTNGA</sequence>
<dbReference type="Gene3D" id="1.10.10.1200">
    <property type="entry name" value="MAGE homology domain, winged helix WH1 motif"/>
    <property type="match status" value="1"/>
</dbReference>
<feature type="domain" description="MAGE" evidence="2">
    <location>
        <begin position="55"/>
        <end position="270"/>
    </location>
</feature>
<dbReference type="SMART" id="SM01373">
    <property type="entry name" value="MAGE"/>
    <property type="match status" value="1"/>
</dbReference>
<feature type="compositionally biased region" description="Acidic residues" evidence="1">
    <location>
        <begin position="32"/>
        <end position="46"/>
    </location>
</feature>
<dbReference type="InterPro" id="IPR041898">
    <property type="entry name" value="MAGE_WH1"/>
</dbReference>
<feature type="region of interest" description="Disordered" evidence="1">
    <location>
        <begin position="1"/>
        <end position="53"/>
    </location>
</feature>
<dbReference type="OrthoDB" id="205198at2759"/>
<feature type="region of interest" description="Disordered" evidence="1">
    <location>
        <begin position="288"/>
        <end position="309"/>
    </location>
</feature>
<dbReference type="GO" id="GO:0005634">
    <property type="term" value="C:nucleus"/>
    <property type="evidence" value="ECO:0007669"/>
    <property type="project" value="TreeGrafter"/>
</dbReference>
<organism evidence="3 4">
    <name type="scientific">Trichoderma gamsii</name>
    <dbReference type="NCBI Taxonomy" id="398673"/>
    <lineage>
        <taxon>Eukaryota</taxon>
        <taxon>Fungi</taxon>
        <taxon>Dikarya</taxon>
        <taxon>Ascomycota</taxon>
        <taxon>Pezizomycotina</taxon>
        <taxon>Sordariomycetes</taxon>
        <taxon>Hypocreomycetidae</taxon>
        <taxon>Hypocreales</taxon>
        <taxon>Hypocreaceae</taxon>
        <taxon>Trichoderma</taxon>
    </lineage>
</organism>
<dbReference type="PANTHER" id="PTHR11736">
    <property type="entry name" value="MELANOMA-ASSOCIATED ANTIGEN MAGE ANTIGEN"/>
    <property type="match status" value="1"/>
</dbReference>
<dbReference type="EMBL" id="MTYH01000083">
    <property type="protein sequence ID" value="PNP39309.1"/>
    <property type="molecule type" value="Genomic_DNA"/>
</dbReference>
<comment type="caution">
    <text evidence="3">The sequence shown here is derived from an EMBL/GenBank/DDBJ whole genome shotgun (WGS) entry which is preliminary data.</text>
</comment>
<accession>A0A2K0T1B2</accession>
<reference evidence="3 4" key="1">
    <citation type="submission" date="2017-02" db="EMBL/GenBank/DDBJ databases">
        <title>Genomes of Trichoderma spp. with biocontrol activity.</title>
        <authorList>
            <person name="Gardiner D."/>
            <person name="Kazan K."/>
            <person name="Vos C."/>
            <person name="Harvey P."/>
        </authorList>
    </citation>
    <scope>NUCLEOTIDE SEQUENCE [LARGE SCALE GENOMIC DNA]</scope>
    <source>
        <strain evidence="3 4">A5MH</strain>
    </source>
</reference>
<dbReference type="GO" id="GO:0006281">
    <property type="term" value="P:DNA repair"/>
    <property type="evidence" value="ECO:0007669"/>
    <property type="project" value="TreeGrafter"/>
</dbReference>
<name>A0A2K0T1B2_9HYPO</name>
<dbReference type="PROSITE" id="PS50838">
    <property type="entry name" value="MAGE"/>
    <property type="match status" value="1"/>
</dbReference>
<dbReference type="InterPro" id="IPR002190">
    <property type="entry name" value="MHD_dom"/>
</dbReference>
<dbReference type="Pfam" id="PF01454">
    <property type="entry name" value="MAGE"/>
    <property type="match status" value="1"/>
</dbReference>
<protein>
    <recommendedName>
        <fullName evidence="2">MAGE domain-containing protein</fullName>
    </recommendedName>
</protein>